<proteinExistence type="predicted"/>
<sequence length="96" mass="10767">MDKSIRYAGYSDEIEVVFRLGVLCTADLPSSRPTMNDVLQILVKCSEQTYHKSKTERGPEYEAAPLLLPKRGSRRKQLSNGSGIDTEEKSDFDSIV</sequence>
<dbReference type="AlphaFoldDB" id="A0A3L6STU5"/>
<comment type="caution">
    <text evidence="2">The sequence shown here is derived from an EMBL/GenBank/DDBJ whole genome shotgun (WGS) entry which is preliminary data.</text>
</comment>
<feature type="region of interest" description="Disordered" evidence="1">
    <location>
        <begin position="52"/>
        <end position="96"/>
    </location>
</feature>
<feature type="compositionally biased region" description="Basic and acidic residues" evidence="1">
    <location>
        <begin position="86"/>
        <end position="96"/>
    </location>
</feature>
<dbReference type="Proteomes" id="UP000275267">
    <property type="component" value="Unassembled WGS sequence"/>
</dbReference>
<dbReference type="GO" id="GO:0016301">
    <property type="term" value="F:kinase activity"/>
    <property type="evidence" value="ECO:0007669"/>
    <property type="project" value="UniProtKB-KW"/>
</dbReference>
<evidence type="ECO:0000313" key="2">
    <source>
        <dbReference type="EMBL" id="RLN24923.1"/>
    </source>
</evidence>
<protein>
    <submittedName>
        <fullName evidence="2">Leucine-rich repeat receptor-like serine/threonine-protein kinase BAM2</fullName>
    </submittedName>
</protein>
<evidence type="ECO:0000313" key="3">
    <source>
        <dbReference type="Proteomes" id="UP000275267"/>
    </source>
</evidence>
<reference evidence="3" key="1">
    <citation type="journal article" date="2019" name="Nat. Commun.">
        <title>The genome of broomcorn millet.</title>
        <authorList>
            <person name="Zou C."/>
            <person name="Miki D."/>
            <person name="Li D."/>
            <person name="Tang Q."/>
            <person name="Xiao L."/>
            <person name="Rajput S."/>
            <person name="Deng P."/>
            <person name="Jia W."/>
            <person name="Huang R."/>
            <person name="Zhang M."/>
            <person name="Sun Y."/>
            <person name="Hu J."/>
            <person name="Fu X."/>
            <person name="Schnable P.S."/>
            <person name="Li F."/>
            <person name="Zhang H."/>
            <person name="Feng B."/>
            <person name="Zhu X."/>
            <person name="Liu R."/>
            <person name="Schnable J.C."/>
            <person name="Zhu J.-K."/>
            <person name="Zhang H."/>
        </authorList>
    </citation>
    <scope>NUCLEOTIDE SEQUENCE [LARGE SCALE GENOMIC DNA]</scope>
</reference>
<organism evidence="2 3">
    <name type="scientific">Panicum miliaceum</name>
    <name type="common">Proso millet</name>
    <name type="synonym">Broomcorn millet</name>
    <dbReference type="NCBI Taxonomy" id="4540"/>
    <lineage>
        <taxon>Eukaryota</taxon>
        <taxon>Viridiplantae</taxon>
        <taxon>Streptophyta</taxon>
        <taxon>Embryophyta</taxon>
        <taxon>Tracheophyta</taxon>
        <taxon>Spermatophyta</taxon>
        <taxon>Magnoliopsida</taxon>
        <taxon>Liliopsida</taxon>
        <taxon>Poales</taxon>
        <taxon>Poaceae</taxon>
        <taxon>PACMAD clade</taxon>
        <taxon>Panicoideae</taxon>
        <taxon>Panicodae</taxon>
        <taxon>Paniceae</taxon>
        <taxon>Panicinae</taxon>
        <taxon>Panicum</taxon>
        <taxon>Panicum sect. Panicum</taxon>
    </lineage>
</organism>
<keyword evidence="3" id="KW-1185">Reference proteome</keyword>
<dbReference type="EMBL" id="PQIB02000004">
    <property type="protein sequence ID" value="RLN24923.1"/>
    <property type="molecule type" value="Genomic_DNA"/>
</dbReference>
<gene>
    <name evidence="2" type="ORF">C2845_PM07G22560</name>
</gene>
<dbReference type="STRING" id="4540.A0A3L6STU5"/>
<evidence type="ECO:0000256" key="1">
    <source>
        <dbReference type="SAM" id="MobiDB-lite"/>
    </source>
</evidence>
<accession>A0A3L6STU5</accession>
<dbReference type="OrthoDB" id="4062651at2759"/>
<name>A0A3L6STU5_PANMI</name>